<feature type="region of interest" description="Disordered" evidence="1">
    <location>
        <begin position="183"/>
        <end position="437"/>
    </location>
</feature>
<dbReference type="SUPFAM" id="SSF48464">
    <property type="entry name" value="ENTH/VHS domain"/>
    <property type="match status" value="1"/>
</dbReference>
<accession>A0ABR2YRS5</accession>
<dbReference type="Proteomes" id="UP001491310">
    <property type="component" value="Unassembled WGS sequence"/>
</dbReference>
<feature type="compositionally biased region" description="Pro residues" evidence="1">
    <location>
        <begin position="265"/>
        <end position="279"/>
    </location>
</feature>
<dbReference type="Gene3D" id="1.25.40.90">
    <property type="match status" value="1"/>
</dbReference>
<reference evidence="3 4" key="1">
    <citation type="journal article" date="2024" name="Nat. Commun.">
        <title>Phylogenomics reveals the evolutionary origins of lichenization in chlorophyte algae.</title>
        <authorList>
            <person name="Puginier C."/>
            <person name="Libourel C."/>
            <person name="Otte J."/>
            <person name="Skaloud P."/>
            <person name="Haon M."/>
            <person name="Grisel S."/>
            <person name="Petersen M."/>
            <person name="Berrin J.G."/>
            <person name="Delaux P.M."/>
            <person name="Dal Grande F."/>
            <person name="Keller J."/>
        </authorList>
    </citation>
    <scope>NUCLEOTIDE SEQUENCE [LARGE SCALE GENOMIC DNA]</scope>
    <source>
        <strain evidence="3 4">SAG 216-7</strain>
    </source>
</reference>
<proteinExistence type="predicted"/>
<evidence type="ECO:0000259" key="2">
    <source>
        <dbReference type="PROSITE" id="PS51391"/>
    </source>
</evidence>
<dbReference type="PROSITE" id="PS51391">
    <property type="entry name" value="CID"/>
    <property type="match status" value="1"/>
</dbReference>
<evidence type="ECO:0000256" key="1">
    <source>
        <dbReference type="SAM" id="MobiDB-lite"/>
    </source>
</evidence>
<organism evidence="3 4">
    <name type="scientific">Coccomyxa subellipsoidea</name>
    <dbReference type="NCBI Taxonomy" id="248742"/>
    <lineage>
        <taxon>Eukaryota</taxon>
        <taxon>Viridiplantae</taxon>
        <taxon>Chlorophyta</taxon>
        <taxon>core chlorophytes</taxon>
        <taxon>Trebouxiophyceae</taxon>
        <taxon>Trebouxiophyceae incertae sedis</taxon>
        <taxon>Coccomyxaceae</taxon>
        <taxon>Coccomyxa</taxon>
    </lineage>
</organism>
<dbReference type="EMBL" id="JALJOT010000006">
    <property type="protein sequence ID" value="KAK9909460.1"/>
    <property type="molecule type" value="Genomic_DNA"/>
</dbReference>
<evidence type="ECO:0000313" key="3">
    <source>
        <dbReference type="EMBL" id="KAK9909460.1"/>
    </source>
</evidence>
<evidence type="ECO:0000313" key="4">
    <source>
        <dbReference type="Proteomes" id="UP001491310"/>
    </source>
</evidence>
<comment type="caution">
    <text evidence="3">The sequence shown here is derived from an EMBL/GenBank/DDBJ whole genome shotgun (WGS) entry which is preliminary data.</text>
</comment>
<sequence>MWEREEDFLKLLERGIAKATKSSINDIVAMAIGEEKWGYKHVVGLLKKAMMKNKKDRINVFYIISNICRTSRSQLGSKDKYAQRFLPLLPSIAKLLAEASAEDLGQAEKVLQTWQRDSIFPSEALSEFEAILRKDSAIAASRNNKRKAEKAPLVEAPPAPSVDVAIDFGSTFEDIALPPPPAVFPPSGVSSSSNLPAPPALEHPARKARGAPAAKPPVPSGSSPQLVEIEDAMRRAREMAARFMANASKDAAAQLHSASAEASSGPPPPPPPPPPPQAPPSRWAGPPAAPTLQPLKGPLVHDQQSHMPAPPQPQPGPGPPPAIPGPRPPPGSPPRPWMGTSQPPPPPLPPVTLPAPAAPPAGPPPLTAWTGAPSAEQHPNTGAFPGLRPPPPPLPPLEPPGPASALPPPPEDKASDEEWWTTVTSTLPNLDGVMSPS</sequence>
<feature type="compositionally biased region" description="Pro residues" evidence="1">
    <location>
        <begin position="308"/>
        <end position="366"/>
    </location>
</feature>
<feature type="compositionally biased region" description="Low complexity" evidence="1">
    <location>
        <begin position="241"/>
        <end position="264"/>
    </location>
</feature>
<name>A0ABR2YRS5_9CHLO</name>
<feature type="domain" description="CID" evidence="2">
    <location>
        <begin position="1"/>
        <end position="136"/>
    </location>
</feature>
<keyword evidence="4" id="KW-1185">Reference proteome</keyword>
<feature type="compositionally biased region" description="Basic and acidic residues" evidence="1">
    <location>
        <begin position="231"/>
        <end position="240"/>
    </location>
</feature>
<dbReference type="SMART" id="SM00582">
    <property type="entry name" value="RPR"/>
    <property type="match status" value="1"/>
</dbReference>
<protein>
    <recommendedName>
        <fullName evidence="2">CID domain-containing protein</fullName>
    </recommendedName>
</protein>
<dbReference type="InterPro" id="IPR006569">
    <property type="entry name" value="CID_dom"/>
</dbReference>
<dbReference type="Pfam" id="PF04818">
    <property type="entry name" value="CID"/>
    <property type="match status" value="1"/>
</dbReference>
<dbReference type="InterPro" id="IPR008942">
    <property type="entry name" value="ENTH_VHS"/>
</dbReference>
<dbReference type="PRINTS" id="PR01217">
    <property type="entry name" value="PRICHEXTENSN"/>
</dbReference>
<gene>
    <name evidence="3" type="ORF">WJX75_002587</name>
</gene>
<feature type="compositionally biased region" description="Pro residues" evidence="1">
    <location>
        <begin position="387"/>
        <end position="409"/>
    </location>
</feature>